<evidence type="ECO:0000256" key="5">
    <source>
        <dbReference type="ARBA" id="ARBA00022927"/>
    </source>
</evidence>
<reference evidence="12" key="2">
    <citation type="submission" date="2021-02" db="EMBL/GenBank/DDBJ databases">
        <title>Infant gut strain persistence is associated with maternal origin, phylogeny, and functional potential including surface adhesion and iron acquisition.</title>
        <authorList>
            <person name="Lou Y.C."/>
        </authorList>
    </citation>
    <scope>NUCLEOTIDE SEQUENCE</scope>
    <source>
        <strain evidence="12">L3_108_103G1_dasL3_108_103G1_concoct_2</strain>
    </source>
</reference>
<dbReference type="GO" id="GO:0065002">
    <property type="term" value="P:intracellular protein transmembrane transport"/>
    <property type="evidence" value="ECO:0007669"/>
    <property type="project" value="UniProtKB-UniRule"/>
</dbReference>
<comment type="subunit">
    <text evidence="10">Component of the Sec protein translocase complex. Heterotrimer consisting of SecY, SecE and SecG subunits. The heterotrimers can form oligomers, although 1 heterotrimer is thought to be able to translocate proteins. Interacts with the ribosome. Interacts with SecDF, and other proteins may be involved. Interacts with SecA.</text>
</comment>
<dbReference type="Proteomes" id="UP000753219">
    <property type="component" value="Unassembled WGS sequence"/>
</dbReference>
<comment type="subcellular location">
    <subcellularLocation>
        <location evidence="10">Cell membrane</location>
        <topology evidence="10">Multi-pass membrane protein</topology>
    </subcellularLocation>
    <subcellularLocation>
        <location evidence="1">Membrane</location>
        <topology evidence="1">Multi-pass membrane protein</topology>
    </subcellularLocation>
</comment>
<gene>
    <name evidence="10 12" type="primary">secY</name>
    <name evidence="13" type="ORF">DWZ83_02840</name>
    <name evidence="12" type="ORF">KHZ85_04060</name>
</gene>
<proteinExistence type="inferred from homology"/>
<evidence type="ECO:0000256" key="6">
    <source>
        <dbReference type="ARBA" id="ARBA00022989"/>
    </source>
</evidence>
<dbReference type="Proteomes" id="UP000284868">
    <property type="component" value="Unassembled WGS sequence"/>
</dbReference>
<organism evidence="13 14">
    <name type="scientific">Amedibacillus dolichus</name>
    <dbReference type="NCBI Taxonomy" id="31971"/>
    <lineage>
        <taxon>Bacteria</taxon>
        <taxon>Bacillati</taxon>
        <taxon>Bacillota</taxon>
        <taxon>Erysipelotrichia</taxon>
        <taxon>Erysipelotrichales</taxon>
        <taxon>Erysipelotrichaceae</taxon>
        <taxon>Amedibacillus</taxon>
    </lineage>
</organism>
<dbReference type="OrthoDB" id="9809248at2"/>
<comment type="similarity">
    <text evidence="2 10 11">Belongs to the SecY/SEC61-alpha family.</text>
</comment>
<feature type="transmembrane region" description="Helical" evidence="10">
    <location>
        <begin position="175"/>
        <end position="193"/>
    </location>
</feature>
<keyword evidence="10" id="KW-1003">Cell membrane</keyword>
<keyword evidence="3 10" id="KW-0813">Transport</keyword>
<dbReference type="Pfam" id="PF00344">
    <property type="entry name" value="SecY"/>
    <property type="match status" value="1"/>
</dbReference>
<keyword evidence="4 10" id="KW-0812">Transmembrane</keyword>
<feature type="transmembrane region" description="Helical" evidence="10">
    <location>
        <begin position="365"/>
        <end position="383"/>
    </location>
</feature>
<dbReference type="NCBIfam" id="TIGR00967">
    <property type="entry name" value="3a0501s007"/>
    <property type="match status" value="1"/>
</dbReference>
<feature type="transmembrane region" description="Helical" evidence="10">
    <location>
        <begin position="309"/>
        <end position="327"/>
    </location>
</feature>
<dbReference type="InterPro" id="IPR002208">
    <property type="entry name" value="SecY/SEC61-alpha"/>
</dbReference>
<dbReference type="PIRSF" id="PIRSF004557">
    <property type="entry name" value="SecY"/>
    <property type="match status" value="1"/>
</dbReference>
<dbReference type="InterPro" id="IPR023201">
    <property type="entry name" value="SecY_dom_sf"/>
</dbReference>
<evidence type="ECO:0000313" key="14">
    <source>
        <dbReference type="Proteomes" id="UP000284868"/>
    </source>
</evidence>
<feature type="transmembrane region" description="Helical" evidence="10">
    <location>
        <begin position="146"/>
        <end position="168"/>
    </location>
</feature>
<evidence type="ECO:0000256" key="1">
    <source>
        <dbReference type="ARBA" id="ARBA00004141"/>
    </source>
</evidence>
<dbReference type="PRINTS" id="PR00303">
    <property type="entry name" value="SECYTRNLCASE"/>
</dbReference>
<feature type="transmembrane region" description="Helical" evidence="10">
    <location>
        <begin position="268"/>
        <end position="289"/>
    </location>
</feature>
<dbReference type="GO" id="GO:0043952">
    <property type="term" value="P:protein transport by the Sec complex"/>
    <property type="evidence" value="ECO:0007669"/>
    <property type="project" value="UniProtKB-UniRule"/>
</dbReference>
<feature type="transmembrane region" description="Helical" evidence="10">
    <location>
        <begin position="395"/>
        <end position="413"/>
    </location>
</feature>
<evidence type="ECO:0000256" key="3">
    <source>
        <dbReference type="ARBA" id="ARBA00022448"/>
    </source>
</evidence>
<dbReference type="RefSeq" id="WP_022420241.1">
    <property type="nucleotide sequence ID" value="NZ_CAJKGD010000023.1"/>
</dbReference>
<dbReference type="InterPro" id="IPR026593">
    <property type="entry name" value="SecY"/>
</dbReference>
<evidence type="ECO:0000256" key="2">
    <source>
        <dbReference type="ARBA" id="ARBA00005751"/>
    </source>
</evidence>
<dbReference type="PANTHER" id="PTHR10906">
    <property type="entry name" value="SECY/SEC61-ALPHA FAMILY MEMBER"/>
    <property type="match status" value="1"/>
</dbReference>
<dbReference type="AlphaFoldDB" id="A0A415PNY4"/>
<dbReference type="EMBL" id="JAGZMZ010000007">
    <property type="protein sequence ID" value="MBS4883919.1"/>
    <property type="molecule type" value="Genomic_DNA"/>
</dbReference>
<dbReference type="GO" id="GO:0006605">
    <property type="term" value="P:protein targeting"/>
    <property type="evidence" value="ECO:0007669"/>
    <property type="project" value="UniProtKB-UniRule"/>
</dbReference>
<reference evidence="13 14" key="1">
    <citation type="submission" date="2018-08" db="EMBL/GenBank/DDBJ databases">
        <title>A genome reference for cultivated species of the human gut microbiota.</title>
        <authorList>
            <person name="Zou Y."/>
            <person name="Xue W."/>
            <person name="Luo G."/>
        </authorList>
    </citation>
    <scope>NUCLEOTIDE SEQUENCE [LARGE SCALE GENOMIC DNA]</scope>
    <source>
        <strain evidence="13 14">AF35-6BH</strain>
    </source>
</reference>
<evidence type="ECO:0000256" key="11">
    <source>
        <dbReference type="RuleBase" id="RU004349"/>
    </source>
</evidence>
<dbReference type="InterPro" id="IPR030659">
    <property type="entry name" value="SecY_CS"/>
</dbReference>
<dbReference type="EMBL" id="QRPK01000008">
    <property type="protein sequence ID" value="RHM14462.1"/>
    <property type="molecule type" value="Genomic_DNA"/>
</dbReference>
<dbReference type="HAMAP" id="MF_01465">
    <property type="entry name" value="SecY"/>
    <property type="match status" value="1"/>
</dbReference>
<keyword evidence="14" id="KW-1185">Reference proteome</keyword>
<comment type="function">
    <text evidence="10">The central subunit of the protein translocation channel SecYEG. Consists of two halves formed by TMs 1-5 and 6-10. These two domains form a lateral gate at the front which open onto the bilayer between TMs 2 and 7, and are clamped together by SecE at the back. The channel is closed by both a pore ring composed of hydrophobic SecY resides and a short helix (helix 2A) on the extracellular side of the membrane which forms a plug. The plug probably moves laterally to allow the channel to open. The ring and the pore may move independently.</text>
</comment>
<dbReference type="PROSITE" id="PS00755">
    <property type="entry name" value="SECY_1"/>
    <property type="match status" value="1"/>
</dbReference>
<dbReference type="FunFam" id="1.10.3370.10:FF:000001">
    <property type="entry name" value="Preprotein translocase subunit SecY"/>
    <property type="match status" value="1"/>
</dbReference>
<evidence type="ECO:0000313" key="13">
    <source>
        <dbReference type="EMBL" id="RHM14462.1"/>
    </source>
</evidence>
<comment type="caution">
    <text evidence="10">Lacks conserved residue(s) required for the propagation of feature annotation.</text>
</comment>
<evidence type="ECO:0000256" key="8">
    <source>
        <dbReference type="ARBA" id="ARBA00023136"/>
    </source>
</evidence>
<feature type="transmembrane region" description="Helical" evidence="10">
    <location>
        <begin position="213"/>
        <end position="233"/>
    </location>
</feature>
<evidence type="ECO:0000313" key="12">
    <source>
        <dbReference type="EMBL" id="MBS4883919.1"/>
    </source>
</evidence>
<accession>A0A415PNY4</accession>
<evidence type="ECO:0000256" key="9">
    <source>
        <dbReference type="ARBA" id="ARBA00039733"/>
    </source>
</evidence>
<protein>
    <recommendedName>
        <fullName evidence="9 10">Protein translocase subunit SecY</fullName>
    </recommendedName>
</protein>
<feature type="transmembrane region" description="Helical" evidence="10">
    <location>
        <begin position="116"/>
        <end position="134"/>
    </location>
</feature>
<dbReference type="GO" id="GO:0005886">
    <property type="term" value="C:plasma membrane"/>
    <property type="evidence" value="ECO:0007669"/>
    <property type="project" value="UniProtKB-SubCell"/>
</dbReference>
<evidence type="ECO:0000256" key="4">
    <source>
        <dbReference type="ARBA" id="ARBA00022692"/>
    </source>
</evidence>
<evidence type="ECO:0000256" key="7">
    <source>
        <dbReference type="ARBA" id="ARBA00023010"/>
    </source>
</evidence>
<keyword evidence="8 10" id="KW-0472">Membrane</keyword>
<name>A0A415PNY4_9FIRM</name>
<dbReference type="Gene3D" id="1.10.3370.10">
    <property type="entry name" value="SecY subunit domain"/>
    <property type="match status" value="1"/>
</dbReference>
<dbReference type="SUPFAM" id="SSF103491">
    <property type="entry name" value="Preprotein translocase SecY subunit"/>
    <property type="match status" value="1"/>
</dbReference>
<keyword evidence="6 10" id="KW-1133">Transmembrane helix</keyword>
<keyword evidence="5 10" id="KW-0653">Protein transport</keyword>
<keyword evidence="7 10" id="KW-0811">Translocation</keyword>
<comment type="caution">
    <text evidence="13">The sequence shown here is derived from an EMBL/GenBank/DDBJ whole genome shotgun (WGS) entry which is preliminary data.</text>
</comment>
<sequence length="431" mass="47221">MFRTFVDMFKNKDIRNRIFFTLAMLFIFRFGSAITVPGVDVTELTKGIENNSLFNMINLLGGGALEQLSIFAMGVGPYITASIIIQLLSMDVVPALTELAKGGASGKKQIDRYTRYLAVVLAFFQATVLVYGFSQQYTTLLIGGQSWASILYVVTLLTAGSMFTLWIGDRISMKGIGNGISMLIAAGIIARLPHQFTSAWQTMVGESATAAGIGSFAIYLICYLLIIVFVVWMQTAERKIPIQYTSSTVTTRKQDNTYLPLKINSASVIPVIFASAIMVAPLQICQMIWPDASWISTMARFMGMQTVESLVIYVILIILFTFFYAKLQVDPEKIAENLGKSGTYIPNIRPGAETKDYVNKVLSRITVLGSIGLAFIAVLPHALPLIKSINLPANMGIGGTGIIIVVGVAMETVKQIKGRLTQKSYQGFMQK</sequence>
<evidence type="ECO:0000256" key="10">
    <source>
        <dbReference type="HAMAP-Rule" id="MF_01465"/>
    </source>
</evidence>